<comment type="caution">
    <text evidence="1">The sequence shown here is derived from an EMBL/GenBank/DDBJ whole genome shotgun (WGS) entry which is preliminary data.</text>
</comment>
<sequence length="165" mass="18505">MKYSTAFIPAFAVASLAASIETRQSKLPSSVPSAAKKLPWTEAPISTACGPWGVDEYTCGTEKFCQMLDHPRMEACQNPQGWKTAQECLDGHEAKPSRDQCSKQRQATYDQCQKDRQEKPEAEKPEIQECITRGQEVFESCLGFQKFKTSKERLEEFRAKGCTGI</sequence>
<organism evidence="1 2">
    <name type="scientific">Beauveria asiatica</name>
    <dbReference type="NCBI Taxonomy" id="1069075"/>
    <lineage>
        <taxon>Eukaryota</taxon>
        <taxon>Fungi</taxon>
        <taxon>Dikarya</taxon>
        <taxon>Ascomycota</taxon>
        <taxon>Pezizomycotina</taxon>
        <taxon>Sordariomycetes</taxon>
        <taxon>Hypocreomycetidae</taxon>
        <taxon>Hypocreales</taxon>
        <taxon>Cordycipitaceae</taxon>
        <taxon>Beauveria</taxon>
    </lineage>
</organism>
<name>A0AAW0RQG3_9HYPO</name>
<gene>
    <name evidence="1" type="ORF">G3M48_006052</name>
</gene>
<protein>
    <submittedName>
        <fullName evidence="1">Uncharacterized protein</fullName>
    </submittedName>
</protein>
<dbReference type="EMBL" id="JAAHCF010000405">
    <property type="protein sequence ID" value="KAK8144288.1"/>
    <property type="molecule type" value="Genomic_DNA"/>
</dbReference>
<accession>A0AAW0RQG3</accession>
<evidence type="ECO:0000313" key="2">
    <source>
        <dbReference type="Proteomes" id="UP001397290"/>
    </source>
</evidence>
<dbReference type="Proteomes" id="UP001397290">
    <property type="component" value="Unassembled WGS sequence"/>
</dbReference>
<proteinExistence type="predicted"/>
<reference evidence="1 2" key="1">
    <citation type="submission" date="2020-02" db="EMBL/GenBank/DDBJ databases">
        <title>Comparative genomics of the hypocrealean fungal genus Beauvera.</title>
        <authorList>
            <person name="Showalter D.N."/>
            <person name="Bushley K.E."/>
            <person name="Rehner S.A."/>
        </authorList>
    </citation>
    <scope>NUCLEOTIDE SEQUENCE [LARGE SCALE GENOMIC DNA]</scope>
    <source>
        <strain evidence="1 2">ARSEF4384</strain>
    </source>
</reference>
<keyword evidence="2" id="KW-1185">Reference proteome</keyword>
<dbReference type="AlphaFoldDB" id="A0AAW0RQG3"/>
<evidence type="ECO:0000313" key="1">
    <source>
        <dbReference type="EMBL" id="KAK8144288.1"/>
    </source>
</evidence>